<dbReference type="SMART" id="SM00901">
    <property type="entry name" value="FRG"/>
    <property type="match status" value="1"/>
</dbReference>
<evidence type="ECO:0000259" key="1">
    <source>
        <dbReference type="SMART" id="SM00901"/>
    </source>
</evidence>
<dbReference type="AlphaFoldDB" id="A0A484F5G1"/>
<organism evidence="2 3">
    <name type="scientific">Methanimicrococcus blatticola</name>
    <dbReference type="NCBI Taxonomy" id="91560"/>
    <lineage>
        <taxon>Archaea</taxon>
        <taxon>Methanobacteriati</taxon>
        <taxon>Methanobacteriota</taxon>
        <taxon>Stenosarchaea group</taxon>
        <taxon>Methanomicrobia</taxon>
        <taxon>Methanosarcinales</taxon>
        <taxon>Methanosarcinaceae</taxon>
        <taxon>Methanimicrococcus</taxon>
    </lineage>
</organism>
<accession>A0A484F5G1</accession>
<name>A0A484F5G1_9EURY</name>
<dbReference type="Proteomes" id="UP000294855">
    <property type="component" value="Unassembled WGS sequence"/>
</dbReference>
<gene>
    <name evidence="2" type="ORF">C7391_0098</name>
</gene>
<reference evidence="2 3" key="1">
    <citation type="submission" date="2019-03" db="EMBL/GenBank/DDBJ databases">
        <title>Genomic Encyclopedia of Type Strains, Phase IV (KMG-IV): sequencing the most valuable type-strain genomes for metagenomic binning, comparative biology and taxonomic classification.</title>
        <authorList>
            <person name="Goeker M."/>
        </authorList>
    </citation>
    <scope>NUCLEOTIDE SEQUENCE [LARGE SCALE GENOMIC DNA]</scope>
    <source>
        <strain evidence="2 3">DSM 13328</strain>
    </source>
</reference>
<dbReference type="Pfam" id="PF08867">
    <property type="entry name" value="FRG"/>
    <property type="match status" value="1"/>
</dbReference>
<dbReference type="OrthoDB" id="198004at2157"/>
<dbReference type="EMBL" id="SNYS01000005">
    <property type="protein sequence ID" value="TDQ70999.1"/>
    <property type="molecule type" value="Genomic_DNA"/>
</dbReference>
<proteinExistence type="predicted"/>
<keyword evidence="3" id="KW-1185">Reference proteome</keyword>
<protein>
    <submittedName>
        <fullName evidence="2">FRG domain-containing protein</fullName>
    </submittedName>
</protein>
<feature type="domain" description="FRG" evidence="1">
    <location>
        <begin position="34"/>
        <end position="152"/>
    </location>
</feature>
<dbReference type="RefSeq" id="WP_133516588.1">
    <property type="nucleotide sequence ID" value="NZ_JAHDUW010000001.1"/>
</dbReference>
<dbReference type="InterPro" id="IPR014966">
    <property type="entry name" value="FRG-dom"/>
</dbReference>
<evidence type="ECO:0000313" key="3">
    <source>
        <dbReference type="Proteomes" id="UP000294855"/>
    </source>
</evidence>
<sequence>MNIDVDEKKFEVNNLKEYLDAVSKFQEKKNWQGSNVEFFFRGQANSKWAIAPSIFREDNLSIEYRMIREAIQRTPSLSKTDFMDLDNLTVLQHYGLSTRILDLTLNPLIALYFACQPSESIEKIDSNRILNAPPEDDSIYYAKVKKDNGVVYGAWDRGVYYNAPEVNFVVNLCELGLDELVPEKILKIFDKHFGYFKESGMEVNERYYQMFSFLQNSKFILSSYNNERLVSQSGAFLFPGFEVEVDNSNYSKSRISPGIRDLRIDFQEMFIIPFDKKESILKELDRLNINEASVFPELEHKLKYIKYKNQSLKDDVSFYPMFHHCVIKDFSHYSGYRCPKNINLASGMTGVSGKMISLVSTPDEKFNAKMDFPSRNEKIEKHMNYIILNEIALVSNRNYYSKVIKELFINKEENWYEDTTEIIKLKKQIEEILISCGYALEIRQQKAENIILNIITSFKTVPLD</sequence>
<comment type="caution">
    <text evidence="2">The sequence shown here is derived from an EMBL/GenBank/DDBJ whole genome shotgun (WGS) entry which is preliminary data.</text>
</comment>
<evidence type="ECO:0000313" key="2">
    <source>
        <dbReference type="EMBL" id="TDQ70999.1"/>
    </source>
</evidence>